<keyword evidence="2" id="KW-0946">Virion</keyword>
<dbReference type="Pfam" id="PF14045">
    <property type="entry name" value="YIEGIA"/>
    <property type="match status" value="1"/>
</dbReference>
<feature type="transmembrane region" description="Helical" evidence="1">
    <location>
        <begin position="35"/>
        <end position="56"/>
    </location>
</feature>
<gene>
    <name evidence="2" type="ORF">HF875_00430</name>
</gene>
<evidence type="ECO:0000313" key="3">
    <source>
        <dbReference type="Proteomes" id="UP000573963"/>
    </source>
</evidence>
<keyword evidence="1" id="KW-0472">Membrane</keyword>
<feature type="transmembrane region" description="Helical" evidence="1">
    <location>
        <begin position="133"/>
        <end position="154"/>
    </location>
</feature>
<proteinExistence type="predicted"/>
<reference evidence="2 3" key="1">
    <citation type="submission" date="2020-04" db="EMBL/GenBank/DDBJ databases">
        <authorList>
            <person name="Hitch T.C.A."/>
            <person name="Wylensek D."/>
            <person name="Clavel T."/>
        </authorList>
    </citation>
    <scope>NUCLEOTIDE SEQUENCE [LARGE SCALE GENOMIC DNA]</scope>
    <source>
        <strain evidence="2 3">Med78_4-601-WT-2</strain>
    </source>
</reference>
<name>A0AA44IFM9_PARBF</name>
<dbReference type="AlphaFoldDB" id="A0AA44IFM9"/>
<dbReference type="EMBL" id="JABAFD010000001">
    <property type="protein sequence ID" value="NME07958.1"/>
    <property type="molecule type" value="Genomic_DNA"/>
</dbReference>
<keyword evidence="2" id="KW-0261">Viral envelope protein</keyword>
<keyword evidence="1" id="KW-1133">Transmembrane helix</keyword>
<dbReference type="Proteomes" id="UP000573963">
    <property type="component" value="Unassembled WGS sequence"/>
</dbReference>
<protein>
    <submittedName>
        <fullName evidence="2">Spore envelope protein</fullName>
    </submittedName>
</protein>
<keyword evidence="1" id="KW-0812">Transmembrane</keyword>
<evidence type="ECO:0000256" key="1">
    <source>
        <dbReference type="SAM" id="Phobius"/>
    </source>
</evidence>
<evidence type="ECO:0000313" key="2">
    <source>
        <dbReference type="EMBL" id="NME07958.1"/>
    </source>
</evidence>
<dbReference type="InterPro" id="IPR025918">
    <property type="entry name" value="YIEGIA"/>
</dbReference>
<accession>A0AA44IFM9</accession>
<organism evidence="2 3">
    <name type="scientific">Paraclostridium bifermentans</name>
    <name type="common">Clostridium bifermentans</name>
    <dbReference type="NCBI Taxonomy" id="1490"/>
    <lineage>
        <taxon>Bacteria</taxon>
        <taxon>Bacillati</taxon>
        <taxon>Bacillota</taxon>
        <taxon>Clostridia</taxon>
        <taxon>Peptostreptococcales</taxon>
        <taxon>Peptostreptococcaceae</taxon>
        <taxon>Paraclostridium</taxon>
    </lineage>
</organism>
<sequence length="308" mass="33796">MKSIFIIGIVIGIISRVITLKTDRKQYPTEPNMLVSQLVLAIIGSALGAMLVPALIQKSYTSITFLSLAASQFRQVRHSKRKSLTDMEDALLVKRGAGFIEEIALTYEVRSYTCILTALTTSAVYHLSKTELYVGEGGSIFLGAAAGLALALIFKKLFVRESIGAIAEVIPAKISFDGPLLKVNDVVISNIGLDSSKQRYLDYGLAVEIIPKDGNYINSGIILSPGQRQTIANIAYSRLGIMRTPDEPDFVPLLRRNPKNESLVMPYIPIEKDINQLIAAVKSTPIIESSRGNNWALKRFNIKQQKGV</sequence>
<comment type="caution">
    <text evidence="2">The sequence shown here is derived from an EMBL/GenBank/DDBJ whole genome shotgun (WGS) entry which is preliminary data.</text>
</comment>
<dbReference type="RefSeq" id="WP_114543392.1">
    <property type="nucleotide sequence ID" value="NZ_JABAFD010000001.1"/>
</dbReference>